<gene>
    <name evidence="1" type="ORF">GDO81_017899</name>
</gene>
<evidence type="ECO:0000313" key="2">
    <source>
        <dbReference type="Proteomes" id="UP000824782"/>
    </source>
</evidence>
<accession>A0AAV7A3T6</accession>
<dbReference type="Proteomes" id="UP000824782">
    <property type="component" value="Unassembled WGS sequence"/>
</dbReference>
<dbReference type="EMBL" id="WNYA01000009">
    <property type="protein sequence ID" value="KAG8556016.1"/>
    <property type="molecule type" value="Genomic_DNA"/>
</dbReference>
<comment type="caution">
    <text evidence="1">The sequence shown here is derived from an EMBL/GenBank/DDBJ whole genome shotgun (WGS) entry which is preliminary data.</text>
</comment>
<reference evidence="1" key="1">
    <citation type="thesis" date="2020" institute="ProQuest LLC" country="789 East Eisenhower Parkway, Ann Arbor, MI, USA">
        <title>Comparative Genomics and Chromosome Evolution.</title>
        <authorList>
            <person name="Mudd A.B."/>
        </authorList>
    </citation>
    <scope>NUCLEOTIDE SEQUENCE</scope>
    <source>
        <strain evidence="1">237g6f4</strain>
        <tissue evidence="1">Blood</tissue>
    </source>
</reference>
<organism evidence="1 2">
    <name type="scientific">Engystomops pustulosus</name>
    <name type="common">Tungara frog</name>
    <name type="synonym">Physalaemus pustulosus</name>
    <dbReference type="NCBI Taxonomy" id="76066"/>
    <lineage>
        <taxon>Eukaryota</taxon>
        <taxon>Metazoa</taxon>
        <taxon>Chordata</taxon>
        <taxon>Craniata</taxon>
        <taxon>Vertebrata</taxon>
        <taxon>Euteleostomi</taxon>
        <taxon>Amphibia</taxon>
        <taxon>Batrachia</taxon>
        <taxon>Anura</taxon>
        <taxon>Neobatrachia</taxon>
        <taxon>Hyloidea</taxon>
        <taxon>Leptodactylidae</taxon>
        <taxon>Leiuperinae</taxon>
        <taxon>Engystomops</taxon>
    </lineage>
</organism>
<keyword evidence="2" id="KW-1185">Reference proteome</keyword>
<name>A0AAV7A3T6_ENGPU</name>
<proteinExistence type="predicted"/>
<protein>
    <submittedName>
        <fullName evidence="1">Uncharacterized protein</fullName>
    </submittedName>
</protein>
<evidence type="ECO:0000313" key="1">
    <source>
        <dbReference type="EMBL" id="KAG8556016.1"/>
    </source>
</evidence>
<sequence>MPWPDRGAAPCRLLQAFSSSSPAWLCWNLLRYSTLHVIVHAPSISAPGKVPMLHIIVCTGGTGAGCIWLQFGAEEGSVIRMHCRESQGGRLQELYIEALHCKDPA</sequence>
<dbReference type="AlphaFoldDB" id="A0AAV7A3T6"/>